<dbReference type="Pfam" id="PF00045">
    <property type="entry name" value="Hemopexin"/>
    <property type="match status" value="1"/>
</dbReference>
<dbReference type="Pfam" id="PF00413">
    <property type="entry name" value="Peptidase_M10"/>
    <property type="match status" value="1"/>
</dbReference>
<comment type="similarity">
    <text evidence="1">Belongs to the peptidase M10A family.</text>
</comment>
<feature type="active site" evidence="7">
    <location>
        <position position="162"/>
    </location>
</feature>
<reference evidence="13 14" key="1">
    <citation type="journal article" date="2018" name="Sci. Rep.">
        <title>Genomic signatures of local adaptation to the degree of environmental predictability in rotifers.</title>
        <authorList>
            <person name="Franch-Gras L."/>
            <person name="Hahn C."/>
            <person name="Garcia-Roger E.M."/>
            <person name="Carmona M.J."/>
            <person name="Serra M."/>
            <person name="Gomez A."/>
        </authorList>
    </citation>
    <scope>NUCLEOTIDE SEQUENCE [LARGE SCALE GENOMIC DNA]</scope>
    <source>
        <strain evidence="13">HYR1</strain>
    </source>
</reference>
<dbReference type="InterPro" id="IPR036365">
    <property type="entry name" value="PGBD-like_sf"/>
</dbReference>
<dbReference type="SUPFAM" id="SSF55486">
    <property type="entry name" value="Metalloproteases ('zincins'), catalytic domain"/>
    <property type="match status" value="1"/>
</dbReference>
<evidence type="ECO:0000256" key="9">
    <source>
        <dbReference type="PIRSR" id="PIRSR621190-2"/>
    </source>
</evidence>
<keyword evidence="9" id="KW-0106">Calcium</keyword>
<organism evidence="13 14">
    <name type="scientific">Brachionus plicatilis</name>
    <name type="common">Marine rotifer</name>
    <name type="synonym">Brachionus muelleri</name>
    <dbReference type="NCBI Taxonomy" id="10195"/>
    <lineage>
        <taxon>Eukaryota</taxon>
        <taxon>Metazoa</taxon>
        <taxon>Spiralia</taxon>
        <taxon>Gnathifera</taxon>
        <taxon>Rotifera</taxon>
        <taxon>Eurotatoria</taxon>
        <taxon>Monogononta</taxon>
        <taxon>Pseudotrocha</taxon>
        <taxon>Ploima</taxon>
        <taxon>Brachionidae</taxon>
        <taxon>Brachionus</taxon>
    </lineage>
</organism>
<dbReference type="PRINTS" id="PR00138">
    <property type="entry name" value="MATRIXIN"/>
</dbReference>
<evidence type="ECO:0000256" key="8">
    <source>
        <dbReference type="PIRSR" id="PIRSR001191-2"/>
    </source>
</evidence>
<feature type="binding site" evidence="8">
    <location>
        <position position="171"/>
    </location>
    <ligand>
        <name>Zn(2+)</name>
        <dbReference type="ChEBI" id="CHEBI:29105"/>
        <label>2</label>
        <note>catalytic</note>
    </ligand>
</feature>
<dbReference type="GO" id="GO:0030198">
    <property type="term" value="P:extracellular matrix organization"/>
    <property type="evidence" value="ECO:0007669"/>
    <property type="project" value="TreeGrafter"/>
</dbReference>
<evidence type="ECO:0000259" key="12">
    <source>
        <dbReference type="SMART" id="SM00235"/>
    </source>
</evidence>
<feature type="binding site" evidence="9">
    <location>
        <position position="103"/>
    </location>
    <ligand>
        <name>Ca(2+)</name>
        <dbReference type="ChEBI" id="CHEBI:29108"/>
        <label>2</label>
    </ligand>
</feature>
<feature type="binding site" description="in inhibited form" evidence="9">
    <location>
        <position position="30"/>
    </location>
    <ligand>
        <name>Zn(2+)</name>
        <dbReference type="ChEBI" id="CHEBI:29105"/>
        <label>2</label>
        <note>catalytic</note>
    </ligand>
</feature>
<feature type="binding site" evidence="9">
    <location>
        <position position="115"/>
    </location>
    <ligand>
        <name>Zn(2+)</name>
        <dbReference type="ChEBI" id="CHEBI:29105"/>
        <label>1</label>
    </ligand>
</feature>
<feature type="binding site" evidence="9">
    <location>
        <position position="120"/>
    </location>
    <ligand>
        <name>Ca(2+)</name>
        <dbReference type="ChEBI" id="CHEBI:29108"/>
        <label>3</label>
    </ligand>
</feature>
<dbReference type="InterPro" id="IPR018487">
    <property type="entry name" value="Hemopexin-like_repeat"/>
</dbReference>
<keyword evidence="6" id="KW-0482">Metalloprotease</keyword>
<dbReference type="InterPro" id="IPR006026">
    <property type="entry name" value="Peptidase_Metallo"/>
</dbReference>
<evidence type="ECO:0000256" key="2">
    <source>
        <dbReference type="ARBA" id="ARBA00022670"/>
    </source>
</evidence>
<evidence type="ECO:0000313" key="14">
    <source>
        <dbReference type="Proteomes" id="UP000276133"/>
    </source>
</evidence>
<dbReference type="SUPFAM" id="SSF47090">
    <property type="entry name" value="PGBD-like"/>
    <property type="match status" value="1"/>
</dbReference>
<gene>
    <name evidence="13" type="ORF">BpHYR1_041975</name>
</gene>
<name>A0A3M7R3S8_BRAPC</name>
<feature type="binding site" evidence="9">
    <location>
        <position position="138"/>
    </location>
    <ligand>
        <name>Zn(2+)</name>
        <dbReference type="ChEBI" id="CHEBI:29105"/>
        <label>1</label>
    </ligand>
</feature>
<evidence type="ECO:0000256" key="1">
    <source>
        <dbReference type="ARBA" id="ARBA00010370"/>
    </source>
</evidence>
<dbReference type="GO" id="GO:0006508">
    <property type="term" value="P:proteolysis"/>
    <property type="evidence" value="ECO:0007669"/>
    <property type="project" value="UniProtKB-KW"/>
</dbReference>
<feature type="binding site" evidence="8">
    <location>
        <position position="165"/>
    </location>
    <ligand>
        <name>Zn(2+)</name>
        <dbReference type="ChEBI" id="CHEBI:29105"/>
        <label>2</label>
        <note>catalytic</note>
    </ligand>
</feature>
<sequence>MVTLFQKLHHLNVTGEMDEQTVAKMKSPSCANPDITIFNTVPRIKRYLNDLDFKWEKNKLTYKIINLDKTLKEYTNVAIRKAFNDWQGATEFVFTETKNSSADIEIDFVPRDHSDGFSFDDTVEELAHAFFPEDGRVHFYNKKLFTENSTEGYNLRIVAAHEIGHALGLQHSSEQGSLMNKFYPGFIPDYTLPDIDRKQIRALYNLSERLTTTKSTFKSTKTTQSPANFNYRLYDPCTTEIDSLFYDLSKKNIYVLINNKKNRGLLWRYEIDKHKWDTVPLYMTYQEMLPSFRGGFEYNNVTWFIKGRRVFAYNQQKMLLHGYPRYIRDPLYPNNAYTAVNKNEDIYVLKGSFAFNLNLETLRLSEPYPDNLVEIFPGIPWWIESALNTGNFIYFFKDNWVYKFDLRLNSVESGYPKIKHRGWFACMP</sequence>
<feature type="modified residue" description="Phosphotyrosine; by PKDCC" evidence="10">
    <location>
        <position position="323"/>
    </location>
</feature>
<dbReference type="InterPro" id="IPR001818">
    <property type="entry name" value="Pept_M10_metallopeptidase"/>
</dbReference>
<dbReference type="GO" id="GO:0031012">
    <property type="term" value="C:extracellular matrix"/>
    <property type="evidence" value="ECO:0007669"/>
    <property type="project" value="InterPro"/>
</dbReference>
<protein>
    <submittedName>
        <fullName evidence="13">Matrix metallo ase-19-like</fullName>
    </submittedName>
</protein>
<comment type="cofactor">
    <cofactor evidence="9">
        <name>Zn(2+)</name>
        <dbReference type="ChEBI" id="CHEBI:29105"/>
    </cofactor>
    <text evidence="9">Binds 2 Zn(2+) ions per subunit.</text>
</comment>
<dbReference type="PIRSF" id="PIRSF001191">
    <property type="entry name" value="Peptidase_M10A_matrix"/>
    <property type="match status" value="1"/>
</dbReference>
<dbReference type="Gene3D" id="2.110.10.10">
    <property type="entry name" value="Hemopexin-like domain"/>
    <property type="match status" value="1"/>
</dbReference>
<dbReference type="InterPro" id="IPR033739">
    <property type="entry name" value="M10A_MMP"/>
</dbReference>
<dbReference type="SMART" id="SM00235">
    <property type="entry name" value="ZnMc"/>
    <property type="match status" value="1"/>
</dbReference>
<dbReference type="STRING" id="10195.A0A3M7R3S8"/>
<dbReference type="GO" id="GO:0030574">
    <property type="term" value="P:collagen catabolic process"/>
    <property type="evidence" value="ECO:0007669"/>
    <property type="project" value="TreeGrafter"/>
</dbReference>
<evidence type="ECO:0000256" key="5">
    <source>
        <dbReference type="ARBA" id="ARBA00022833"/>
    </source>
</evidence>
<dbReference type="Proteomes" id="UP000276133">
    <property type="component" value="Unassembled WGS sequence"/>
</dbReference>
<feature type="repeat" description="Hemopexin" evidence="11">
    <location>
        <begin position="380"/>
        <end position="426"/>
    </location>
</feature>
<dbReference type="GO" id="GO:0004222">
    <property type="term" value="F:metalloendopeptidase activity"/>
    <property type="evidence" value="ECO:0007669"/>
    <property type="project" value="InterPro"/>
</dbReference>
<feature type="binding site" evidence="9">
    <location>
        <position position="179"/>
    </location>
    <ligand>
        <name>Zn(2+)</name>
        <dbReference type="ChEBI" id="CHEBI:29105"/>
        <label>2</label>
        <note>catalytic</note>
    </ligand>
</feature>
<dbReference type="PROSITE" id="PS51642">
    <property type="entry name" value="HEMOPEXIN_2"/>
    <property type="match status" value="1"/>
</dbReference>
<dbReference type="GO" id="GO:0005615">
    <property type="term" value="C:extracellular space"/>
    <property type="evidence" value="ECO:0007669"/>
    <property type="project" value="TreeGrafter"/>
</dbReference>
<keyword evidence="4" id="KW-0378">Hydrolase</keyword>
<feature type="binding site" evidence="9">
    <location>
        <position position="113"/>
    </location>
    <ligand>
        <name>Zn(2+)</name>
        <dbReference type="ChEBI" id="CHEBI:29105"/>
        <label>1</label>
    </ligand>
</feature>
<dbReference type="EMBL" id="REGN01004280">
    <property type="protein sequence ID" value="RNA18240.1"/>
    <property type="molecule type" value="Genomic_DNA"/>
</dbReference>
<dbReference type="InterPro" id="IPR024079">
    <property type="entry name" value="MetalloPept_cat_dom_sf"/>
</dbReference>
<dbReference type="PANTHER" id="PTHR10201:SF294">
    <property type="entry name" value="MATRIX METALLOPROTEINASE 16"/>
    <property type="match status" value="1"/>
</dbReference>
<dbReference type="PANTHER" id="PTHR10201">
    <property type="entry name" value="MATRIX METALLOPROTEINASE"/>
    <property type="match status" value="1"/>
</dbReference>
<feature type="binding site" evidence="9">
    <location>
        <position position="128"/>
    </location>
    <ligand>
        <name>Zn(2+)</name>
        <dbReference type="ChEBI" id="CHEBI:29105"/>
        <label>1</label>
    </ligand>
</feature>
<proteinExistence type="inferred from homology"/>
<evidence type="ECO:0000256" key="4">
    <source>
        <dbReference type="ARBA" id="ARBA00022801"/>
    </source>
</evidence>
<comment type="cofactor">
    <cofactor evidence="9">
        <name>Ca(2+)</name>
        <dbReference type="ChEBI" id="CHEBI:29108"/>
    </cofactor>
    <text evidence="9">Can bind about 5 Ca(2+) ions per subunit.</text>
</comment>
<evidence type="ECO:0000256" key="3">
    <source>
        <dbReference type="ARBA" id="ARBA00022723"/>
    </source>
</evidence>
<dbReference type="GO" id="GO:0008270">
    <property type="term" value="F:zinc ion binding"/>
    <property type="evidence" value="ECO:0007669"/>
    <property type="project" value="InterPro"/>
</dbReference>
<evidence type="ECO:0000256" key="6">
    <source>
        <dbReference type="ARBA" id="ARBA00023049"/>
    </source>
</evidence>
<keyword evidence="5 8" id="KW-0862">Zinc</keyword>
<dbReference type="SUPFAM" id="SSF50923">
    <property type="entry name" value="Hemopexin-like domain"/>
    <property type="match status" value="1"/>
</dbReference>
<dbReference type="OrthoDB" id="406838at2759"/>
<dbReference type="AlphaFoldDB" id="A0A3M7R3S8"/>
<dbReference type="InterPro" id="IPR036375">
    <property type="entry name" value="Hemopexin-like_dom_sf"/>
</dbReference>
<feature type="binding site" evidence="9">
    <location>
        <position position="339"/>
    </location>
    <ligand>
        <name>Ca(2+)</name>
        <dbReference type="ChEBI" id="CHEBI:29108"/>
        <label>5</label>
    </ligand>
</feature>
<evidence type="ECO:0000256" key="7">
    <source>
        <dbReference type="PIRSR" id="PIRSR001191-1"/>
    </source>
</evidence>
<dbReference type="Gene3D" id="3.40.390.10">
    <property type="entry name" value="Collagenase (Catalytic Domain)"/>
    <property type="match status" value="1"/>
</dbReference>
<dbReference type="InterPro" id="IPR021190">
    <property type="entry name" value="Pept_M10A"/>
</dbReference>
<dbReference type="CDD" id="cd04278">
    <property type="entry name" value="ZnMc_MMP"/>
    <property type="match status" value="1"/>
</dbReference>
<feature type="domain" description="Peptidase metallopeptidase" evidence="12">
    <location>
        <begin position="51"/>
        <end position="206"/>
    </location>
</feature>
<accession>A0A3M7R3S8</accession>
<keyword evidence="3 8" id="KW-0479">Metal-binding</keyword>
<comment type="caution">
    <text evidence="13">The sequence shown here is derived from an EMBL/GenBank/DDBJ whole genome shotgun (WGS) entry which is preliminary data.</text>
</comment>
<evidence type="ECO:0000256" key="10">
    <source>
        <dbReference type="PIRSR" id="PIRSR621190-4"/>
    </source>
</evidence>
<keyword evidence="2" id="KW-0645">Protease</keyword>
<keyword evidence="14" id="KW-1185">Reference proteome</keyword>
<evidence type="ECO:0000256" key="11">
    <source>
        <dbReference type="PROSITE-ProRule" id="PRU01011"/>
    </source>
</evidence>
<dbReference type="SMART" id="SM00120">
    <property type="entry name" value="HX"/>
    <property type="match status" value="3"/>
</dbReference>
<feature type="binding site" evidence="8">
    <location>
        <position position="161"/>
    </location>
    <ligand>
        <name>Zn(2+)</name>
        <dbReference type="ChEBI" id="CHEBI:29105"/>
        <label>2</label>
        <note>catalytic</note>
    </ligand>
</feature>
<evidence type="ECO:0000313" key="13">
    <source>
        <dbReference type="EMBL" id="RNA18240.1"/>
    </source>
</evidence>